<keyword evidence="2" id="KW-1185">Reference proteome</keyword>
<dbReference type="InterPro" id="IPR008966">
    <property type="entry name" value="Adhesion_dom_sf"/>
</dbReference>
<organism evidence="1 2">
    <name type="scientific">Ignatzschineria cameli</name>
    <dbReference type="NCBI Taxonomy" id="2182793"/>
    <lineage>
        <taxon>Bacteria</taxon>
        <taxon>Pseudomonadati</taxon>
        <taxon>Pseudomonadota</taxon>
        <taxon>Gammaproteobacteria</taxon>
        <taxon>Cardiobacteriales</taxon>
        <taxon>Ignatzschineriaceae</taxon>
        <taxon>Ignatzschineria</taxon>
    </lineage>
</organism>
<dbReference type="Gene3D" id="2.60.40.1090">
    <property type="entry name" value="Fimbrial-type adhesion domain"/>
    <property type="match status" value="1"/>
</dbReference>
<protein>
    <recommendedName>
        <fullName evidence="3">Fimbrial-type adhesion domain-containing protein</fullName>
    </recommendedName>
</protein>
<accession>A0ABX5L1P5</accession>
<dbReference type="SUPFAM" id="SSF49401">
    <property type="entry name" value="Bacterial adhesins"/>
    <property type="match status" value="1"/>
</dbReference>
<dbReference type="Proteomes" id="UP000245217">
    <property type="component" value="Unassembled WGS sequence"/>
</dbReference>
<sequence length="215" mass="24416">MNKKIIGGGNYTYTGTAYTPAKVVVRMQIEPLYFYSNFYKDNYSWEIMDYTYFTSLKNGRGEHIAAASIYPNFFMRDEPCLIDAYKTIISTDAIDFGNLSKNEIEAGKVVSRSFDISLTRNSGSCSGILSSPRVTFIPQDYYENNNIYLENGLMMTFKDTSSNRTIPMAKAYDLGRVNNNKLKKTISVELKKGNKGKEIKAGPFSSTVVYLMEYY</sequence>
<evidence type="ECO:0008006" key="3">
    <source>
        <dbReference type="Google" id="ProtNLM"/>
    </source>
</evidence>
<proteinExistence type="predicted"/>
<gene>
    <name evidence="1" type="ORF">DC078_04010</name>
</gene>
<reference evidence="2" key="1">
    <citation type="submission" date="2018-05" db="EMBL/GenBank/DDBJ databases">
        <title>Ignatzschineria dubaiensis sp. nov., isolated from necrotic foot tissues of dromedaries (Camelus dromedarius) and associated maggots in Dubai, United Arab Emirates.</title>
        <authorList>
            <person name="Tsang C.C."/>
            <person name="Tang J.Y.M."/>
            <person name="Fong J.Y.H."/>
            <person name="Kinne J."/>
            <person name="Lee H.H."/>
            <person name="Joseph M."/>
            <person name="Jose S."/>
            <person name="Schuster R.K."/>
            <person name="Tang Y."/>
            <person name="Sivakumar S."/>
            <person name="Chen J.H.K."/>
            <person name="Teng J.L.L."/>
            <person name="Lau S.K.P."/>
            <person name="Wernery U."/>
            <person name="Woo P.C.Y."/>
        </authorList>
    </citation>
    <scope>NUCLEOTIDE SEQUENCE [LARGE SCALE GENOMIC DNA]</scope>
    <source>
        <strain evidence="2">UAE-HKU58</strain>
    </source>
</reference>
<name>A0ABX5L1P5_9GAMM</name>
<evidence type="ECO:0000313" key="2">
    <source>
        <dbReference type="Proteomes" id="UP000245217"/>
    </source>
</evidence>
<evidence type="ECO:0000313" key="1">
    <source>
        <dbReference type="EMBL" id="PWD92991.1"/>
    </source>
</evidence>
<dbReference type="InterPro" id="IPR036937">
    <property type="entry name" value="Adhesion_dom_fimbrial_sf"/>
</dbReference>
<comment type="caution">
    <text evidence="1">The sequence shown here is derived from an EMBL/GenBank/DDBJ whole genome shotgun (WGS) entry which is preliminary data.</text>
</comment>
<dbReference type="EMBL" id="QEWV01000003">
    <property type="protein sequence ID" value="PWD92991.1"/>
    <property type="molecule type" value="Genomic_DNA"/>
</dbReference>